<feature type="transmembrane region" description="Helical" evidence="8">
    <location>
        <begin position="366"/>
        <end position="389"/>
    </location>
</feature>
<evidence type="ECO:0000256" key="1">
    <source>
        <dbReference type="ARBA" id="ARBA00004651"/>
    </source>
</evidence>
<feature type="transmembrane region" description="Helical" evidence="8">
    <location>
        <begin position="309"/>
        <end position="327"/>
    </location>
</feature>
<evidence type="ECO:0000313" key="10">
    <source>
        <dbReference type="EMBL" id="EGW22643.1"/>
    </source>
</evidence>
<dbReference type="STRING" id="697282.Mettu_1459"/>
<protein>
    <submittedName>
        <fullName evidence="10">Major facilitator superfamily MFS_1</fullName>
    </submittedName>
</protein>
<dbReference type="Gene3D" id="1.20.1720.10">
    <property type="entry name" value="Multidrug resistance protein D"/>
    <property type="match status" value="1"/>
</dbReference>
<evidence type="ECO:0000256" key="4">
    <source>
        <dbReference type="ARBA" id="ARBA00022475"/>
    </source>
</evidence>
<evidence type="ECO:0000256" key="3">
    <source>
        <dbReference type="ARBA" id="ARBA00022448"/>
    </source>
</evidence>
<dbReference type="SUPFAM" id="SSF103473">
    <property type="entry name" value="MFS general substrate transporter"/>
    <property type="match status" value="1"/>
</dbReference>
<dbReference type="PRINTS" id="PR01036">
    <property type="entry name" value="TCRTETB"/>
</dbReference>
<keyword evidence="3" id="KW-0813">Transport</keyword>
<proteinExistence type="inferred from homology"/>
<dbReference type="eggNOG" id="COG2814">
    <property type="taxonomic scope" value="Bacteria"/>
</dbReference>
<feature type="transmembrane region" description="Helical" evidence="8">
    <location>
        <begin position="134"/>
        <end position="157"/>
    </location>
</feature>
<accession>G3IU45</accession>
<dbReference type="InterPro" id="IPR036259">
    <property type="entry name" value="MFS_trans_sf"/>
</dbReference>
<dbReference type="InterPro" id="IPR011701">
    <property type="entry name" value="MFS"/>
</dbReference>
<dbReference type="Pfam" id="PF07690">
    <property type="entry name" value="MFS_1"/>
    <property type="match status" value="2"/>
</dbReference>
<feature type="transmembrane region" description="Helical" evidence="8">
    <location>
        <begin position="163"/>
        <end position="181"/>
    </location>
</feature>
<feature type="transmembrane region" description="Helical" evidence="8">
    <location>
        <begin position="46"/>
        <end position="69"/>
    </location>
</feature>
<feature type="transmembrane region" description="Helical" evidence="8">
    <location>
        <begin position="410"/>
        <end position="434"/>
    </location>
</feature>
<evidence type="ECO:0000256" key="7">
    <source>
        <dbReference type="ARBA" id="ARBA00023136"/>
    </source>
</evidence>
<evidence type="ECO:0000259" key="9">
    <source>
        <dbReference type="PROSITE" id="PS50850"/>
    </source>
</evidence>
<name>G3IU45_METTV</name>
<dbReference type="PANTHER" id="PTHR42718">
    <property type="entry name" value="MAJOR FACILITATOR SUPERFAMILY MULTIDRUG TRANSPORTER MFSC"/>
    <property type="match status" value="1"/>
</dbReference>
<dbReference type="InterPro" id="IPR004638">
    <property type="entry name" value="EmrB-like"/>
</dbReference>
<keyword evidence="7 8" id="KW-0472">Membrane</keyword>
<reference evidence="10 11" key="1">
    <citation type="submission" date="2011-06" db="EMBL/GenBank/DDBJ databases">
        <title>Genomic sequence of Methylobacter tundripaludum SV96.</title>
        <authorList>
            <consortium name="US DOE Joint Genome Institute"/>
            <person name="Lucas S."/>
            <person name="Han J."/>
            <person name="Lapidus A."/>
            <person name="Cheng J.-F."/>
            <person name="Goodwin L."/>
            <person name="Pitluck S."/>
            <person name="Held B."/>
            <person name="Detter J.C."/>
            <person name="Han C."/>
            <person name="Tapia R."/>
            <person name="Land M."/>
            <person name="Hauser L."/>
            <person name="Kyrpides N."/>
            <person name="Ivanova N."/>
            <person name="Ovchinnikova G."/>
            <person name="Pagani I."/>
            <person name="Klotz M.G."/>
            <person name="Dispirito A.A."/>
            <person name="Murrell J.C."/>
            <person name="Dunfield P."/>
            <person name="Kalyuzhnaya M.G."/>
            <person name="Svenning M."/>
            <person name="Trotsenko Y.A."/>
            <person name="Stein L.Y."/>
            <person name="Woyke T."/>
        </authorList>
    </citation>
    <scope>NUCLEOTIDE SEQUENCE [LARGE SCALE GENOMIC DNA]</scope>
    <source>
        <strain evidence="11">ATCC BAA-1195 / DSM 17260 / SV96</strain>
    </source>
</reference>
<feature type="domain" description="Major facilitator superfamily (MFS) profile" evidence="9">
    <location>
        <begin position="11"/>
        <end position="510"/>
    </location>
</feature>
<evidence type="ECO:0000256" key="6">
    <source>
        <dbReference type="ARBA" id="ARBA00022989"/>
    </source>
</evidence>
<feature type="transmembrane region" description="Helical" evidence="8">
    <location>
        <begin position="334"/>
        <end position="354"/>
    </location>
</feature>
<keyword evidence="6 8" id="KW-1133">Transmembrane helix</keyword>
<dbReference type="EMBL" id="JH109152">
    <property type="protein sequence ID" value="EGW22643.1"/>
    <property type="molecule type" value="Genomic_DNA"/>
</dbReference>
<feature type="transmembrane region" description="Helical" evidence="8">
    <location>
        <begin position="76"/>
        <end position="96"/>
    </location>
</feature>
<keyword evidence="4" id="KW-1003">Cell membrane</keyword>
<dbReference type="Gene3D" id="1.20.1250.20">
    <property type="entry name" value="MFS general substrate transporter like domains"/>
    <property type="match status" value="1"/>
</dbReference>
<keyword evidence="5 8" id="KW-0812">Transmembrane</keyword>
<gene>
    <name evidence="10" type="ORF">Mettu_1459</name>
</gene>
<keyword evidence="11" id="KW-1185">Reference proteome</keyword>
<feature type="transmembrane region" description="Helical" evidence="8">
    <location>
        <begin position="273"/>
        <end position="294"/>
    </location>
</feature>
<dbReference type="AlphaFoldDB" id="G3IU45"/>
<dbReference type="PANTHER" id="PTHR42718:SF9">
    <property type="entry name" value="MAJOR FACILITATOR SUPERFAMILY MULTIDRUG TRANSPORTER MFSC"/>
    <property type="match status" value="1"/>
</dbReference>
<dbReference type="InterPro" id="IPR020846">
    <property type="entry name" value="MFS_dom"/>
</dbReference>
<feature type="transmembrane region" description="Helical" evidence="8">
    <location>
        <begin position="202"/>
        <end position="219"/>
    </location>
</feature>
<dbReference type="PROSITE" id="PS50850">
    <property type="entry name" value="MFS"/>
    <property type="match status" value="1"/>
</dbReference>
<organism evidence="10 11">
    <name type="scientific">Methylobacter tundripaludum (strain ATCC BAA-1195 / DSM 17260 / SV96)</name>
    <dbReference type="NCBI Taxonomy" id="697282"/>
    <lineage>
        <taxon>Bacteria</taxon>
        <taxon>Pseudomonadati</taxon>
        <taxon>Pseudomonadota</taxon>
        <taxon>Gammaproteobacteria</taxon>
        <taxon>Methylococcales</taxon>
        <taxon>Methylococcaceae</taxon>
        <taxon>Methylobacter</taxon>
    </lineage>
</organism>
<evidence type="ECO:0000313" key="11">
    <source>
        <dbReference type="Proteomes" id="UP000004664"/>
    </source>
</evidence>
<dbReference type="GO" id="GO:0005886">
    <property type="term" value="C:plasma membrane"/>
    <property type="evidence" value="ECO:0007669"/>
    <property type="project" value="UniProtKB-SubCell"/>
</dbReference>
<dbReference type="GO" id="GO:0022857">
    <property type="term" value="F:transmembrane transporter activity"/>
    <property type="evidence" value="ECO:0007669"/>
    <property type="project" value="InterPro"/>
</dbReference>
<comment type="similarity">
    <text evidence="2">Belongs to the major facilitator superfamily. EmrB family.</text>
</comment>
<dbReference type="HOGENOM" id="CLU_000960_10_5_6"/>
<evidence type="ECO:0000256" key="8">
    <source>
        <dbReference type="SAM" id="Phobius"/>
    </source>
</evidence>
<feature type="transmembrane region" description="Helical" evidence="8">
    <location>
        <begin position="487"/>
        <end position="505"/>
    </location>
</feature>
<sequence length="513" mass="56098">MYAKAENKWLVAASVTTGAVMAAVDTSILNIATPHLRGVFSATTAEISWISTGYLLAVVIGMPLTGWLCSQFDRKNVCLGGLAVFIFASILCGFATELGLLVAARVLQGLGAGVLLPVEQVILRQAFPPKEHGLAMGLYGVTVMIGPTIAPLLGGLIIDNYHWSLIFFVNVPVGLAGVFMVHRFVQNKPVQGDPVVCIKPDWIGIILLAYGIVFLLWLLERGERLNWFETRSNVWLLVVSISSFTLFCAHELITKKPAVDLRILNNRAFSSAVFMSFVLGFVVSATLFVLPIYMQDVLGFSATHAGEALVPRALVMMIAFPLIGRLYNHVSTKLLMGIGLALGFFSAILMSKFTKVTGIHDIILPQILQGVAVSCILTPLSTVALLHVAADRLAAAAGLNAFSRQLGSSIGIAICSSLISHFELVVRGALIHHINWANPVLRDRFTGVIKYFYTKSINDYTTAMHQGFSQLNSNVTKQVVVISYQKTFEWLAVAFIVMFICLFFMKTKRHEYI</sequence>
<dbReference type="Proteomes" id="UP000004664">
    <property type="component" value="Unassembled WGS sequence"/>
</dbReference>
<dbReference type="NCBIfam" id="TIGR00711">
    <property type="entry name" value="efflux_EmrB"/>
    <property type="match status" value="1"/>
</dbReference>
<comment type="subcellular location">
    <subcellularLocation>
        <location evidence="1">Cell membrane</location>
        <topology evidence="1">Multi-pass membrane protein</topology>
    </subcellularLocation>
</comment>
<evidence type="ECO:0000256" key="2">
    <source>
        <dbReference type="ARBA" id="ARBA00008537"/>
    </source>
</evidence>
<evidence type="ECO:0000256" key="5">
    <source>
        <dbReference type="ARBA" id="ARBA00022692"/>
    </source>
</evidence>
<dbReference type="CDD" id="cd17503">
    <property type="entry name" value="MFS_LmrB_MDR_like"/>
    <property type="match status" value="1"/>
</dbReference>